<keyword evidence="8" id="KW-1185">Reference proteome</keyword>
<dbReference type="EMBL" id="MNCJ02000329">
    <property type="protein sequence ID" value="KAF5769596.1"/>
    <property type="molecule type" value="Genomic_DNA"/>
</dbReference>
<keyword evidence="2" id="KW-0805">Transcription regulation</keyword>
<dbReference type="PROSITE" id="PS50888">
    <property type="entry name" value="BHLH"/>
    <property type="match status" value="1"/>
</dbReference>
<evidence type="ECO:0000256" key="2">
    <source>
        <dbReference type="ARBA" id="ARBA00023015"/>
    </source>
</evidence>
<evidence type="ECO:0000313" key="8">
    <source>
        <dbReference type="Proteomes" id="UP000215914"/>
    </source>
</evidence>
<dbReference type="InterPro" id="IPR052610">
    <property type="entry name" value="bHLH_transcription_regulator"/>
</dbReference>
<feature type="domain" description="BHLH" evidence="5">
    <location>
        <begin position="149"/>
        <end position="198"/>
    </location>
</feature>
<dbReference type="PANTHER" id="PTHR45959:SF39">
    <property type="entry name" value="MYC-TYPE, BASIC HELIX-LOOP-HELIX (BHLH) DOMAIN-CONTAINING PROTEIN-RELATED"/>
    <property type="match status" value="1"/>
</dbReference>
<dbReference type="GO" id="GO:0003677">
    <property type="term" value="F:DNA binding"/>
    <property type="evidence" value="ECO:0007669"/>
    <property type="project" value="UniProtKB-KW"/>
</dbReference>
<evidence type="ECO:0000256" key="1">
    <source>
        <dbReference type="ARBA" id="ARBA00004123"/>
    </source>
</evidence>
<dbReference type="AlphaFoldDB" id="A0A251SK02"/>
<dbReference type="Proteomes" id="UP000215914">
    <property type="component" value="Chromosome 14"/>
</dbReference>
<dbReference type="InterPro" id="IPR036638">
    <property type="entry name" value="HLH_DNA-bd_sf"/>
</dbReference>
<dbReference type="Gene3D" id="4.10.280.10">
    <property type="entry name" value="Helix-loop-helix DNA-binding domain"/>
    <property type="match status" value="1"/>
</dbReference>
<comment type="subcellular location">
    <subcellularLocation>
        <location evidence="1">Nucleus</location>
    </subcellularLocation>
</comment>
<sequence length="335" mass="37517">MDNRSMAWLPELEMEEPSHILKHQQAHPHYSNSMDSFSSESFKGYPSMVTVNQSVQLTTLNGDVHKQQDYKAAKTSPFAPNHASSSNTFTISFGNPTSPQEINQLQLYGKSDLKHPDAVLMPKEETSLNEFLGSFDIATKFRNTRRNHRQAQEHVLAERKRREKLAERFISLSALLPGLKKMDKATVLEDACNYIIQLQTRVKELEDTCVKGKDIIQESAVILAGKSKFCGSHEDFASSSDDANYLTSSSTCSPEIKARISGSKILVRIYCMKSSSLVLKTLSEMESLNITITCFNVVPFNTAHLIAITAQMNDDAVITAKYLVECLQSALRDFH</sequence>
<protein>
    <submittedName>
        <fullName evidence="7">Putative basic helix-loop-helix (BHLH) DNA-binding superfamily protein</fullName>
    </submittedName>
    <submittedName>
        <fullName evidence="6">Transcription factor bHLH family</fullName>
    </submittedName>
</protein>
<keyword evidence="4" id="KW-0539">Nucleus</keyword>
<dbReference type="Gramene" id="mRNA:HanXRQr2_Chr14g0650141">
    <property type="protein sequence ID" value="mRNA:HanXRQr2_Chr14g0650141"/>
    <property type="gene ID" value="HanXRQr2_Chr14g0650141"/>
</dbReference>
<evidence type="ECO:0000256" key="4">
    <source>
        <dbReference type="ARBA" id="ARBA00023242"/>
    </source>
</evidence>
<name>A0A251SK02_HELAN</name>
<evidence type="ECO:0000259" key="5">
    <source>
        <dbReference type="PROSITE" id="PS50888"/>
    </source>
</evidence>
<dbReference type="STRING" id="4232.A0A251SK02"/>
<dbReference type="PANTHER" id="PTHR45959">
    <property type="entry name" value="BHLH TRANSCRIPTION FACTOR"/>
    <property type="match status" value="1"/>
</dbReference>
<dbReference type="SMR" id="A0A251SK02"/>
<dbReference type="GO" id="GO:0005634">
    <property type="term" value="C:nucleus"/>
    <property type="evidence" value="ECO:0007669"/>
    <property type="project" value="UniProtKB-SubCell"/>
</dbReference>
<dbReference type="SMART" id="SM00353">
    <property type="entry name" value="HLH"/>
    <property type="match status" value="1"/>
</dbReference>
<gene>
    <name evidence="7" type="ORF">HannXRQ_Chr14g0447591</name>
    <name evidence="6" type="ORF">HanXRQr2_Chr14g0650141</name>
</gene>
<dbReference type="InParanoid" id="A0A251SK02"/>
<dbReference type="GO" id="GO:0046983">
    <property type="term" value="F:protein dimerization activity"/>
    <property type="evidence" value="ECO:0007669"/>
    <property type="project" value="InterPro"/>
</dbReference>
<dbReference type="EMBL" id="CM007903">
    <property type="protein sequence ID" value="OTF98615.1"/>
    <property type="molecule type" value="Genomic_DNA"/>
</dbReference>
<dbReference type="SUPFAM" id="SSF47459">
    <property type="entry name" value="HLH, helix-loop-helix DNA-binding domain"/>
    <property type="match status" value="1"/>
</dbReference>
<evidence type="ECO:0000313" key="6">
    <source>
        <dbReference type="EMBL" id="KAF5769596.1"/>
    </source>
</evidence>
<dbReference type="OrthoDB" id="1523621at2759"/>
<organism evidence="7 8">
    <name type="scientific">Helianthus annuus</name>
    <name type="common">Common sunflower</name>
    <dbReference type="NCBI Taxonomy" id="4232"/>
    <lineage>
        <taxon>Eukaryota</taxon>
        <taxon>Viridiplantae</taxon>
        <taxon>Streptophyta</taxon>
        <taxon>Embryophyta</taxon>
        <taxon>Tracheophyta</taxon>
        <taxon>Spermatophyta</taxon>
        <taxon>Magnoliopsida</taxon>
        <taxon>eudicotyledons</taxon>
        <taxon>Gunneridae</taxon>
        <taxon>Pentapetalae</taxon>
        <taxon>asterids</taxon>
        <taxon>campanulids</taxon>
        <taxon>Asterales</taxon>
        <taxon>Asteraceae</taxon>
        <taxon>Asteroideae</taxon>
        <taxon>Heliantheae alliance</taxon>
        <taxon>Heliantheae</taxon>
        <taxon>Helianthus</taxon>
    </lineage>
</organism>
<reference evidence="7" key="2">
    <citation type="submission" date="2017-02" db="EMBL/GenBank/DDBJ databases">
        <title>Sunflower complete genome.</title>
        <authorList>
            <person name="Langlade N."/>
            <person name="Munos S."/>
        </authorList>
    </citation>
    <scope>NUCLEOTIDE SEQUENCE [LARGE SCALE GENOMIC DNA]</scope>
    <source>
        <tissue evidence="7">Leaves</tissue>
    </source>
</reference>
<keyword evidence="7" id="KW-0238">DNA-binding</keyword>
<proteinExistence type="predicted"/>
<keyword evidence="3" id="KW-0804">Transcription</keyword>
<dbReference type="Pfam" id="PF00010">
    <property type="entry name" value="HLH"/>
    <property type="match status" value="1"/>
</dbReference>
<dbReference type="InterPro" id="IPR011598">
    <property type="entry name" value="bHLH_dom"/>
</dbReference>
<reference evidence="6 8" key="1">
    <citation type="journal article" date="2017" name="Nature">
        <title>The sunflower genome provides insights into oil metabolism, flowering and Asterid evolution.</title>
        <authorList>
            <person name="Badouin H."/>
            <person name="Gouzy J."/>
            <person name="Grassa C.J."/>
            <person name="Murat F."/>
            <person name="Staton S.E."/>
            <person name="Cottret L."/>
            <person name="Lelandais-Briere C."/>
            <person name="Owens G.L."/>
            <person name="Carrere S."/>
            <person name="Mayjonade B."/>
            <person name="Legrand L."/>
            <person name="Gill N."/>
            <person name="Kane N.C."/>
            <person name="Bowers J.E."/>
            <person name="Hubner S."/>
            <person name="Bellec A."/>
            <person name="Berard A."/>
            <person name="Berges H."/>
            <person name="Blanchet N."/>
            <person name="Boniface M.C."/>
            <person name="Brunel D."/>
            <person name="Catrice O."/>
            <person name="Chaidir N."/>
            <person name="Claudel C."/>
            <person name="Donnadieu C."/>
            <person name="Faraut T."/>
            <person name="Fievet G."/>
            <person name="Helmstetter N."/>
            <person name="King M."/>
            <person name="Knapp S.J."/>
            <person name="Lai Z."/>
            <person name="Le Paslier M.C."/>
            <person name="Lippi Y."/>
            <person name="Lorenzon L."/>
            <person name="Mandel J.R."/>
            <person name="Marage G."/>
            <person name="Marchand G."/>
            <person name="Marquand E."/>
            <person name="Bret-Mestries E."/>
            <person name="Morien E."/>
            <person name="Nambeesan S."/>
            <person name="Nguyen T."/>
            <person name="Pegot-Espagnet P."/>
            <person name="Pouilly N."/>
            <person name="Raftis F."/>
            <person name="Sallet E."/>
            <person name="Schiex T."/>
            <person name="Thomas J."/>
            <person name="Vandecasteele C."/>
            <person name="Vares D."/>
            <person name="Vear F."/>
            <person name="Vautrin S."/>
            <person name="Crespi M."/>
            <person name="Mangin B."/>
            <person name="Burke J.M."/>
            <person name="Salse J."/>
            <person name="Munos S."/>
            <person name="Vincourt P."/>
            <person name="Rieseberg L.H."/>
            <person name="Langlade N.B."/>
        </authorList>
    </citation>
    <scope>NUCLEOTIDE SEQUENCE [LARGE SCALE GENOMIC DNA]</scope>
    <source>
        <strain evidence="8">cv. SF193</strain>
        <tissue evidence="6">Leaves</tissue>
    </source>
</reference>
<evidence type="ECO:0000313" key="7">
    <source>
        <dbReference type="EMBL" id="OTF98615.1"/>
    </source>
</evidence>
<evidence type="ECO:0000256" key="3">
    <source>
        <dbReference type="ARBA" id="ARBA00023163"/>
    </source>
</evidence>
<dbReference type="OMA" id="NTSFREF"/>
<accession>A0A251SK02</accession>
<reference evidence="6" key="3">
    <citation type="submission" date="2020-06" db="EMBL/GenBank/DDBJ databases">
        <title>Helianthus annuus Genome sequencing and assembly Release 2.</title>
        <authorList>
            <person name="Gouzy J."/>
            <person name="Langlade N."/>
            <person name="Munos S."/>
        </authorList>
    </citation>
    <scope>NUCLEOTIDE SEQUENCE</scope>
    <source>
        <tissue evidence="6">Leaves</tissue>
    </source>
</reference>